<organism evidence="1 2">
    <name type="scientific">Haematococcus lacustris</name>
    <name type="common">Green alga</name>
    <name type="synonym">Haematococcus pluvialis</name>
    <dbReference type="NCBI Taxonomy" id="44745"/>
    <lineage>
        <taxon>Eukaryota</taxon>
        <taxon>Viridiplantae</taxon>
        <taxon>Chlorophyta</taxon>
        <taxon>core chlorophytes</taxon>
        <taxon>Chlorophyceae</taxon>
        <taxon>CS clade</taxon>
        <taxon>Chlamydomonadales</taxon>
        <taxon>Haematococcaceae</taxon>
        <taxon>Haematococcus</taxon>
    </lineage>
</organism>
<evidence type="ECO:0000313" key="2">
    <source>
        <dbReference type="Proteomes" id="UP000485058"/>
    </source>
</evidence>
<sequence>MVEMLLAQSFAKNMGL</sequence>
<evidence type="ECO:0000313" key="1">
    <source>
        <dbReference type="EMBL" id="GFH05879.1"/>
    </source>
</evidence>
<name>A0A699YIY6_HAELA</name>
<reference evidence="1 2" key="1">
    <citation type="submission" date="2020-02" db="EMBL/GenBank/DDBJ databases">
        <title>Draft genome sequence of Haematococcus lacustris strain NIES-144.</title>
        <authorList>
            <person name="Morimoto D."/>
            <person name="Nakagawa S."/>
            <person name="Yoshida T."/>
            <person name="Sawayama S."/>
        </authorList>
    </citation>
    <scope>NUCLEOTIDE SEQUENCE [LARGE SCALE GENOMIC DNA]</scope>
    <source>
        <strain evidence="1 2">NIES-144</strain>
    </source>
</reference>
<dbReference type="EMBL" id="BLLF01000012">
    <property type="protein sequence ID" value="GFH05879.1"/>
    <property type="molecule type" value="Genomic_DNA"/>
</dbReference>
<dbReference type="AlphaFoldDB" id="A0A699YIY6"/>
<keyword evidence="2" id="KW-1185">Reference proteome</keyword>
<accession>A0A699YIY6</accession>
<comment type="caution">
    <text evidence="1">The sequence shown here is derived from an EMBL/GenBank/DDBJ whole genome shotgun (WGS) entry which is preliminary data.</text>
</comment>
<protein>
    <submittedName>
        <fullName evidence="1">Uncharacterized protein</fullName>
    </submittedName>
</protein>
<proteinExistence type="predicted"/>
<gene>
    <name evidence="1" type="ORF">HaLaN_00414</name>
</gene>
<dbReference type="Proteomes" id="UP000485058">
    <property type="component" value="Unassembled WGS sequence"/>
</dbReference>